<dbReference type="InterPro" id="IPR002110">
    <property type="entry name" value="Ankyrin_rpt"/>
</dbReference>
<dbReference type="InterPro" id="IPR036770">
    <property type="entry name" value="Ankyrin_rpt-contain_sf"/>
</dbReference>
<dbReference type="InterPro" id="IPR050776">
    <property type="entry name" value="Ank_Repeat/CDKN_Inhibitor"/>
</dbReference>
<reference evidence="4 5" key="1">
    <citation type="journal article" date="2020" name="G3 (Bethesda)">
        <title>Improved Reference Genome for Cyclotella cryptica CCMP332, a Model for Cell Wall Morphogenesis, Salinity Adaptation, and Lipid Production in Diatoms (Bacillariophyta).</title>
        <authorList>
            <person name="Roberts W.R."/>
            <person name="Downey K.M."/>
            <person name="Ruck E.C."/>
            <person name="Traller J.C."/>
            <person name="Alverson A.J."/>
        </authorList>
    </citation>
    <scope>NUCLEOTIDE SEQUENCE [LARGE SCALE GENOMIC DNA]</scope>
    <source>
        <strain evidence="4 5">CCMP332</strain>
    </source>
</reference>
<organism evidence="4 5">
    <name type="scientific">Cyclotella cryptica</name>
    <dbReference type="NCBI Taxonomy" id="29204"/>
    <lineage>
        <taxon>Eukaryota</taxon>
        <taxon>Sar</taxon>
        <taxon>Stramenopiles</taxon>
        <taxon>Ochrophyta</taxon>
        <taxon>Bacillariophyta</taxon>
        <taxon>Coscinodiscophyceae</taxon>
        <taxon>Thalassiosirophycidae</taxon>
        <taxon>Stephanodiscales</taxon>
        <taxon>Stephanodiscaceae</taxon>
        <taxon>Cyclotella</taxon>
    </lineage>
</organism>
<protein>
    <submittedName>
        <fullName evidence="4">Uncharacterized protein</fullName>
    </submittedName>
</protein>
<evidence type="ECO:0000256" key="3">
    <source>
        <dbReference type="SAM" id="MobiDB-lite"/>
    </source>
</evidence>
<feature type="compositionally biased region" description="Basic and acidic residues" evidence="3">
    <location>
        <begin position="200"/>
        <end position="216"/>
    </location>
</feature>
<evidence type="ECO:0000256" key="2">
    <source>
        <dbReference type="ARBA" id="ARBA00023043"/>
    </source>
</evidence>
<dbReference type="SUPFAM" id="SSF48403">
    <property type="entry name" value="Ankyrin repeat"/>
    <property type="match status" value="1"/>
</dbReference>
<sequence>MKFLYKTGCEVNSLNMFGCNALLWCSQGAATPEILTWLFESNADFSLVNDNGHSALHKAAQRGNIPACKWLVDKFLLNHNFDGILFIGPDAEGACPSDLSGMNGHESLAHWLSQHECDYVRKMSHRLESTLYNERGPRSKCRKLIVNSSIPQWLRGGVKSEATVNHQEVSMDGCSGISKMMLAFMGSNNELICSKSYSDQSRRTNEHHKNLNEIDE</sequence>
<accession>A0ABD3PRE5</accession>
<keyword evidence="2" id="KW-0040">ANK repeat</keyword>
<gene>
    <name evidence="4" type="ORF">HJC23_006243</name>
</gene>
<dbReference type="EMBL" id="JABMIG020000151">
    <property type="protein sequence ID" value="KAL3788790.1"/>
    <property type="molecule type" value="Genomic_DNA"/>
</dbReference>
<evidence type="ECO:0000313" key="4">
    <source>
        <dbReference type="EMBL" id="KAL3788790.1"/>
    </source>
</evidence>
<dbReference type="PANTHER" id="PTHR24201">
    <property type="entry name" value="ANK_REP_REGION DOMAIN-CONTAINING PROTEIN"/>
    <property type="match status" value="1"/>
</dbReference>
<dbReference type="Gene3D" id="1.25.40.20">
    <property type="entry name" value="Ankyrin repeat-containing domain"/>
    <property type="match status" value="1"/>
</dbReference>
<evidence type="ECO:0000256" key="1">
    <source>
        <dbReference type="ARBA" id="ARBA00022737"/>
    </source>
</evidence>
<proteinExistence type="predicted"/>
<keyword evidence="1" id="KW-0677">Repeat</keyword>
<comment type="caution">
    <text evidence="4">The sequence shown here is derived from an EMBL/GenBank/DDBJ whole genome shotgun (WGS) entry which is preliminary data.</text>
</comment>
<feature type="region of interest" description="Disordered" evidence="3">
    <location>
        <begin position="197"/>
        <end position="216"/>
    </location>
</feature>
<dbReference type="AlphaFoldDB" id="A0ABD3PRE5"/>
<dbReference type="Pfam" id="PF12796">
    <property type="entry name" value="Ank_2"/>
    <property type="match status" value="1"/>
</dbReference>
<name>A0ABD3PRE5_9STRA</name>
<evidence type="ECO:0000313" key="5">
    <source>
        <dbReference type="Proteomes" id="UP001516023"/>
    </source>
</evidence>
<keyword evidence="5" id="KW-1185">Reference proteome</keyword>
<dbReference type="PANTHER" id="PTHR24201:SF15">
    <property type="entry name" value="ANKYRIN REPEAT DOMAIN-CONTAINING PROTEIN 66"/>
    <property type="match status" value="1"/>
</dbReference>
<dbReference type="Proteomes" id="UP001516023">
    <property type="component" value="Unassembled WGS sequence"/>
</dbReference>